<reference evidence="2 3" key="1">
    <citation type="journal article" date="2018" name="Cell">
        <title>The Chara Genome: Secondary Complexity and Implications for Plant Terrestrialization.</title>
        <authorList>
            <person name="Nishiyama T."/>
            <person name="Sakayama H."/>
            <person name="Vries J.D."/>
            <person name="Buschmann H."/>
            <person name="Saint-Marcoux D."/>
            <person name="Ullrich K.K."/>
            <person name="Haas F.B."/>
            <person name="Vanderstraeten L."/>
            <person name="Becker D."/>
            <person name="Lang D."/>
            <person name="Vosolsobe S."/>
            <person name="Rombauts S."/>
            <person name="Wilhelmsson P.K.I."/>
            <person name="Janitza P."/>
            <person name="Kern R."/>
            <person name="Heyl A."/>
            <person name="Rumpler F."/>
            <person name="Villalobos L.I.A.C."/>
            <person name="Clay J.M."/>
            <person name="Skokan R."/>
            <person name="Toyoda A."/>
            <person name="Suzuki Y."/>
            <person name="Kagoshima H."/>
            <person name="Schijlen E."/>
            <person name="Tajeshwar N."/>
            <person name="Catarino B."/>
            <person name="Hetherington A.J."/>
            <person name="Saltykova A."/>
            <person name="Bonnot C."/>
            <person name="Breuninger H."/>
            <person name="Symeonidi A."/>
            <person name="Radhakrishnan G.V."/>
            <person name="Van Nieuwerburgh F."/>
            <person name="Deforce D."/>
            <person name="Chang C."/>
            <person name="Karol K.G."/>
            <person name="Hedrich R."/>
            <person name="Ulvskov P."/>
            <person name="Glockner G."/>
            <person name="Delwiche C.F."/>
            <person name="Petrasek J."/>
            <person name="Van de Peer Y."/>
            <person name="Friml J."/>
            <person name="Beilby M."/>
            <person name="Dolan L."/>
            <person name="Kohara Y."/>
            <person name="Sugano S."/>
            <person name="Fujiyama A."/>
            <person name="Delaux P.-M."/>
            <person name="Quint M."/>
            <person name="TheiBen G."/>
            <person name="Hagemann M."/>
            <person name="Harholt J."/>
            <person name="Dunand C."/>
            <person name="Zachgo S."/>
            <person name="Langdale J."/>
            <person name="Maumus F."/>
            <person name="Straeten D.V.D."/>
            <person name="Gould S.B."/>
            <person name="Rensing S.A."/>
        </authorList>
    </citation>
    <scope>NUCLEOTIDE SEQUENCE [LARGE SCALE GENOMIC DNA]</scope>
    <source>
        <strain evidence="2 3">S276</strain>
    </source>
</reference>
<proteinExistence type="predicted"/>
<evidence type="ECO:0000256" key="1">
    <source>
        <dbReference type="SAM" id="MobiDB-lite"/>
    </source>
</evidence>
<protein>
    <submittedName>
        <fullName evidence="2">Uncharacterized protein</fullName>
    </submittedName>
</protein>
<comment type="caution">
    <text evidence="2">The sequence shown here is derived from an EMBL/GenBank/DDBJ whole genome shotgun (WGS) entry which is preliminary data.</text>
</comment>
<name>A0A388M1E0_CHABU</name>
<organism evidence="2 3">
    <name type="scientific">Chara braunii</name>
    <name type="common">Braun's stonewort</name>
    <dbReference type="NCBI Taxonomy" id="69332"/>
    <lineage>
        <taxon>Eukaryota</taxon>
        <taxon>Viridiplantae</taxon>
        <taxon>Streptophyta</taxon>
        <taxon>Charophyceae</taxon>
        <taxon>Charales</taxon>
        <taxon>Characeae</taxon>
        <taxon>Chara</taxon>
    </lineage>
</organism>
<evidence type="ECO:0000313" key="2">
    <source>
        <dbReference type="EMBL" id="GBG88361.1"/>
    </source>
</evidence>
<dbReference type="EMBL" id="BFEA01000667">
    <property type="protein sequence ID" value="GBG88361.1"/>
    <property type="molecule type" value="Genomic_DNA"/>
</dbReference>
<evidence type="ECO:0000313" key="3">
    <source>
        <dbReference type="Proteomes" id="UP000265515"/>
    </source>
</evidence>
<dbReference type="AlphaFoldDB" id="A0A388M1E0"/>
<accession>A0A388M1E0</accession>
<dbReference type="Proteomes" id="UP000265515">
    <property type="component" value="Unassembled WGS sequence"/>
</dbReference>
<dbReference type="Gramene" id="GBG88361">
    <property type="protein sequence ID" value="GBG88361"/>
    <property type="gene ID" value="CBR_g47059"/>
</dbReference>
<sequence>MLESLRIVGVELVHRNALLEVQSAMKFPNTLDDAEKMVVEGDADNCRVDGDGSRRGWWNEYATLSFCLLEVVFHWAEPTDKDEEDEIPDDKVETWIIDTAGELLGLLFGKVRADHMEPITNEVMVFLAQLLDDLPLDIISRCDERPAVATLTHTFVPHLLWSTCTELDGDNCYCPSSGHYLAIEVTDLTLWDPIIRRVEVEGVADDAEEEREEESEEEEKEDSEVETDDTDHHESEESELGGSGSGKSDSPSETSKEEDEVAMYHPRS</sequence>
<keyword evidence="3" id="KW-1185">Reference proteome</keyword>
<gene>
    <name evidence="2" type="ORF">CBR_g47059</name>
</gene>
<feature type="compositionally biased region" description="Acidic residues" evidence="1">
    <location>
        <begin position="202"/>
        <end position="229"/>
    </location>
</feature>
<feature type="region of interest" description="Disordered" evidence="1">
    <location>
        <begin position="201"/>
        <end position="268"/>
    </location>
</feature>